<evidence type="ECO:0000313" key="2">
    <source>
        <dbReference type="Proteomes" id="UP001179181"/>
    </source>
</evidence>
<name>A0ABX0UJB7_9BACT</name>
<accession>A0ABX0UJB7</accession>
<protein>
    <submittedName>
        <fullName evidence="1">Uncharacterized protein</fullName>
    </submittedName>
</protein>
<dbReference type="EMBL" id="JAASQJ010000002">
    <property type="protein sequence ID" value="NIJ52588.1"/>
    <property type="molecule type" value="Genomic_DNA"/>
</dbReference>
<comment type="caution">
    <text evidence="1">The sequence shown here is derived from an EMBL/GenBank/DDBJ whole genome shotgun (WGS) entry which is preliminary data.</text>
</comment>
<reference evidence="1 2" key="1">
    <citation type="submission" date="2020-03" db="EMBL/GenBank/DDBJ databases">
        <title>Genomic Encyclopedia of Type Strains, Phase IV (KMG-IV): sequencing the most valuable type-strain genomes for metagenomic binning, comparative biology and taxonomic classification.</title>
        <authorList>
            <person name="Goeker M."/>
        </authorList>
    </citation>
    <scope>NUCLEOTIDE SEQUENCE [LARGE SCALE GENOMIC DNA]</scope>
    <source>
        <strain evidence="1 2">DSM 102865</strain>
    </source>
</reference>
<gene>
    <name evidence="1" type="ORF">FHS68_001758</name>
</gene>
<organism evidence="1 2">
    <name type="scientific">Dyadobacter arcticus</name>
    <dbReference type="NCBI Taxonomy" id="1078754"/>
    <lineage>
        <taxon>Bacteria</taxon>
        <taxon>Pseudomonadati</taxon>
        <taxon>Bacteroidota</taxon>
        <taxon>Cytophagia</taxon>
        <taxon>Cytophagales</taxon>
        <taxon>Spirosomataceae</taxon>
        <taxon>Dyadobacter</taxon>
    </lineage>
</organism>
<evidence type="ECO:0000313" key="1">
    <source>
        <dbReference type="EMBL" id="NIJ52588.1"/>
    </source>
</evidence>
<keyword evidence="2" id="KW-1185">Reference proteome</keyword>
<proteinExistence type="predicted"/>
<dbReference type="Proteomes" id="UP001179181">
    <property type="component" value="Unassembled WGS sequence"/>
</dbReference>
<sequence>MQNYNYEKSDSHHSLFFDYIDFNSCLKKGHFKLSLKKNLGHFLGSWFNGRLVRPVPRSGLCLTW</sequence>